<dbReference type="OrthoDB" id="1297712at2759"/>
<evidence type="ECO:0000313" key="3">
    <source>
        <dbReference type="EMBL" id="GAU26795.1"/>
    </source>
</evidence>
<name>A0A2Z6MT14_TRISU</name>
<dbReference type="Pfam" id="PF13966">
    <property type="entry name" value="zf-RVT"/>
    <property type="match status" value="1"/>
</dbReference>
<evidence type="ECO:0000256" key="1">
    <source>
        <dbReference type="SAM" id="SignalP"/>
    </source>
</evidence>
<accession>A0A2Z6MT14</accession>
<proteinExistence type="predicted"/>
<keyword evidence="1" id="KW-0732">Signal</keyword>
<reference evidence="4" key="1">
    <citation type="journal article" date="2017" name="Front. Plant Sci.">
        <title>Climate Clever Clovers: New Paradigm to Reduce the Environmental Footprint of Ruminants by Breeding Low Methanogenic Forages Utilizing Haplotype Variation.</title>
        <authorList>
            <person name="Kaur P."/>
            <person name="Appels R."/>
            <person name="Bayer P.E."/>
            <person name="Keeble-Gagnere G."/>
            <person name="Wang J."/>
            <person name="Hirakawa H."/>
            <person name="Shirasawa K."/>
            <person name="Vercoe P."/>
            <person name="Stefanova K."/>
            <person name="Durmic Z."/>
            <person name="Nichols P."/>
            <person name="Revell C."/>
            <person name="Isobe S.N."/>
            <person name="Edwards D."/>
            <person name="Erskine W."/>
        </authorList>
    </citation>
    <scope>NUCLEOTIDE SEQUENCE [LARGE SCALE GENOMIC DNA]</scope>
    <source>
        <strain evidence="4">cv. Daliak</strain>
    </source>
</reference>
<feature type="domain" description="Reverse transcriptase zinc-binding" evidence="2">
    <location>
        <begin position="56"/>
        <end position="120"/>
    </location>
</feature>
<dbReference type="Proteomes" id="UP000242715">
    <property type="component" value="Unassembled WGS sequence"/>
</dbReference>
<feature type="signal peptide" evidence="1">
    <location>
        <begin position="1"/>
        <end position="16"/>
    </location>
</feature>
<sequence>MRSWVNGLWWWGLIWRRNFFVWEIPLAREMDEVLNNSCLVEEADRWVWNANVDDGFSVKSLYDWLFVSLVHRVTRTSLEVFAFSSIWKCAVPSKVSALAWQLFLDRIPTKDNLCHRRIIHIDEVDCAMGGGDSPAGCVDDVRDSCWEWEKQAN</sequence>
<evidence type="ECO:0000313" key="4">
    <source>
        <dbReference type="Proteomes" id="UP000242715"/>
    </source>
</evidence>
<dbReference type="InterPro" id="IPR026960">
    <property type="entry name" value="RVT-Znf"/>
</dbReference>
<feature type="chain" id="PRO_5016365738" description="Reverse transcriptase zinc-binding domain-containing protein" evidence="1">
    <location>
        <begin position="17"/>
        <end position="153"/>
    </location>
</feature>
<dbReference type="AlphaFoldDB" id="A0A2Z6MT14"/>
<protein>
    <recommendedName>
        <fullName evidence="2">Reverse transcriptase zinc-binding domain-containing protein</fullName>
    </recommendedName>
</protein>
<organism evidence="3 4">
    <name type="scientific">Trifolium subterraneum</name>
    <name type="common">Subterranean clover</name>
    <dbReference type="NCBI Taxonomy" id="3900"/>
    <lineage>
        <taxon>Eukaryota</taxon>
        <taxon>Viridiplantae</taxon>
        <taxon>Streptophyta</taxon>
        <taxon>Embryophyta</taxon>
        <taxon>Tracheophyta</taxon>
        <taxon>Spermatophyta</taxon>
        <taxon>Magnoliopsida</taxon>
        <taxon>eudicotyledons</taxon>
        <taxon>Gunneridae</taxon>
        <taxon>Pentapetalae</taxon>
        <taxon>rosids</taxon>
        <taxon>fabids</taxon>
        <taxon>Fabales</taxon>
        <taxon>Fabaceae</taxon>
        <taxon>Papilionoideae</taxon>
        <taxon>50 kb inversion clade</taxon>
        <taxon>NPAAA clade</taxon>
        <taxon>Hologalegina</taxon>
        <taxon>IRL clade</taxon>
        <taxon>Trifolieae</taxon>
        <taxon>Trifolium</taxon>
    </lineage>
</organism>
<evidence type="ECO:0000259" key="2">
    <source>
        <dbReference type="Pfam" id="PF13966"/>
    </source>
</evidence>
<keyword evidence="4" id="KW-1185">Reference proteome</keyword>
<gene>
    <name evidence="3" type="ORF">TSUD_289000</name>
</gene>
<dbReference type="EMBL" id="DF973342">
    <property type="protein sequence ID" value="GAU26795.1"/>
    <property type="molecule type" value="Genomic_DNA"/>
</dbReference>